<keyword evidence="3" id="KW-1185">Reference proteome</keyword>
<dbReference type="Pfam" id="PF19580">
    <property type="entry name" value="Exo_endo_phos_3"/>
    <property type="match status" value="1"/>
</dbReference>
<evidence type="ECO:0000259" key="1">
    <source>
        <dbReference type="Pfam" id="PF19580"/>
    </source>
</evidence>
<feature type="domain" description="Endonuclease/exonuclease/phosphatase" evidence="1">
    <location>
        <begin position="18"/>
        <end position="322"/>
    </location>
</feature>
<name>A0A7L4UPU2_BALHA</name>
<evidence type="ECO:0000313" key="3">
    <source>
        <dbReference type="Proteomes" id="UP000251835"/>
    </source>
</evidence>
<gene>
    <name evidence="2" type="ORF">C7377_1144</name>
</gene>
<dbReference type="EMBL" id="QENZ01000004">
    <property type="protein sequence ID" value="PVX50826.1"/>
    <property type="molecule type" value="Genomic_DNA"/>
</dbReference>
<accession>A0A7L4UPU2</accession>
<dbReference type="PANTHER" id="PTHR42834">
    <property type="entry name" value="ENDONUCLEASE/EXONUCLEASE/PHOSPHATASE FAMILY PROTEIN (AFU_ORTHOLOGUE AFUA_3G09210)"/>
    <property type="match status" value="1"/>
</dbReference>
<dbReference type="AlphaFoldDB" id="A0A7L4UPU2"/>
<sequence>MKGRLDGKYLIDAHNSVIAFYNTENFFDSHDNPNRNDDSFLPSFFRGWTQQRYYRKVDNISKVIKNMYGECPILVGMAEIENKWILKDLINTTHLRDANYDFVHYESDDERGIDVCCIYRKDFVQILEEEPIKIHFDFDVTDTTRDILYLKCNLKGNDVFHIFISHWPSRGEGQKETEPKRIVVAKKIRSRIDQIMAHDKDAKILVMGDFNDYPFDVSVTQHLGATDEQQTPLYNMAISLEKEGKGSYNHRGDWGMFDQMVISEGLRYHKRGYGVKDNEMYIFRPDWLMFKHRKFGDLPSKTYTGRKYIGGYSDHLPVYLILD</sequence>
<dbReference type="GO" id="GO:0003824">
    <property type="term" value="F:catalytic activity"/>
    <property type="evidence" value="ECO:0007669"/>
    <property type="project" value="InterPro"/>
</dbReference>
<comment type="caution">
    <text evidence="2">The sequence shown here is derived from an EMBL/GenBank/DDBJ whole genome shotgun (WGS) entry which is preliminary data.</text>
</comment>
<dbReference type="RefSeq" id="WP_116496380.1">
    <property type="nucleotide sequence ID" value="NZ_QENZ01000004.1"/>
</dbReference>
<evidence type="ECO:0000313" key="2">
    <source>
        <dbReference type="EMBL" id="PVX50826.1"/>
    </source>
</evidence>
<dbReference type="InterPro" id="IPR005135">
    <property type="entry name" value="Endo/exonuclease/phosphatase"/>
</dbReference>
<organism evidence="2 3">
    <name type="scientific">Balneicella halophila</name>
    <dbReference type="NCBI Taxonomy" id="1537566"/>
    <lineage>
        <taxon>Bacteria</taxon>
        <taxon>Pseudomonadati</taxon>
        <taxon>Bacteroidota</taxon>
        <taxon>Bacteroidia</taxon>
        <taxon>Bacteroidales</taxon>
        <taxon>Balneicellaceae</taxon>
        <taxon>Balneicella</taxon>
    </lineage>
</organism>
<dbReference type="InterPro" id="IPR036691">
    <property type="entry name" value="Endo/exonu/phosph_ase_sf"/>
</dbReference>
<dbReference type="PANTHER" id="PTHR42834:SF1">
    <property type="entry name" value="ENDONUCLEASE_EXONUCLEASE_PHOSPHATASE FAMILY PROTEIN (AFU_ORTHOLOGUE AFUA_3G09210)"/>
    <property type="match status" value="1"/>
</dbReference>
<dbReference type="Gene3D" id="3.60.10.10">
    <property type="entry name" value="Endonuclease/exonuclease/phosphatase"/>
    <property type="match status" value="1"/>
</dbReference>
<dbReference type="SUPFAM" id="SSF56219">
    <property type="entry name" value="DNase I-like"/>
    <property type="match status" value="1"/>
</dbReference>
<proteinExistence type="predicted"/>
<reference evidence="2 3" key="1">
    <citation type="submission" date="2018-05" db="EMBL/GenBank/DDBJ databases">
        <title>Genomic Encyclopedia of Type Strains, Phase IV (KMG-IV): sequencing the most valuable type-strain genomes for metagenomic binning, comparative biology and taxonomic classification.</title>
        <authorList>
            <person name="Goeker M."/>
        </authorList>
    </citation>
    <scope>NUCLEOTIDE SEQUENCE [LARGE SCALE GENOMIC DNA]</scope>
    <source>
        <strain evidence="2 3">DSM 28579</strain>
    </source>
</reference>
<protein>
    <recommendedName>
        <fullName evidence="1">Endonuclease/exonuclease/phosphatase domain-containing protein</fullName>
    </recommendedName>
</protein>
<dbReference type="OrthoDB" id="9802724at2"/>
<dbReference type="Proteomes" id="UP000251835">
    <property type="component" value="Unassembled WGS sequence"/>
</dbReference>